<feature type="domain" description="Glycosyltransferase RgtA/B/C/D-like" evidence="9">
    <location>
        <begin position="61"/>
        <end position="197"/>
    </location>
</feature>
<keyword evidence="5 8" id="KW-0812">Transmembrane</keyword>
<dbReference type="Pfam" id="PF13231">
    <property type="entry name" value="PMT_2"/>
    <property type="match status" value="1"/>
</dbReference>
<reference evidence="10 11" key="1">
    <citation type="journal article" date="2015" name="Nature">
        <title>rRNA introns, odd ribosomes, and small enigmatic genomes across a large radiation of phyla.</title>
        <authorList>
            <person name="Brown C.T."/>
            <person name="Hug L.A."/>
            <person name="Thomas B.C."/>
            <person name="Sharon I."/>
            <person name="Castelle C.J."/>
            <person name="Singh A."/>
            <person name="Wilkins M.J."/>
            <person name="Williams K.H."/>
            <person name="Banfield J.F."/>
        </authorList>
    </citation>
    <scope>NUCLEOTIDE SEQUENCE [LARGE SCALE GENOMIC DNA]</scope>
</reference>
<keyword evidence="3" id="KW-0328">Glycosyltransferase</keyword>
<comment type="caution">
    <text evidence="10">The sequence shown here is derived from an EMBL/GenBank/DDBJ whole genome shotgun (WGS) entry which is preliminary data.</text>
</comment>
<evidence type="ECO:0000256" key="3">
    <source>
        <dbReference type="ARBA" id="ARBA00022676"/>
    </source>
</evidence>
<evidence type="ECO:0000256" key="4">
    <source>
        <dbReference type="ARBA" id="ARBA00022679"/>
    </source>
</evidence>
<evidence type="ECO:0000256" key="6">
    <source>
        <dbReference type="ARBA" id="ARBA00022989"/>
    </source>
</evidence>
<keyword evidence="6 8" id="KW-1133">Transmembrane helix</keyword>
<feature type="transmembrane region" description="Helical" evidence="8">
    <location>
        <begin position="6"/>
        <end position="24"/>
    </location>
</feature>
<feature type="transmembrane region" description="Helical" evidence="8">
    <location>
        <begin position="107"/>
        <end position="127"/>
    </location>
</feature>
<gene>
    <name evidence="10" type="ORF">UT77_C0001G0024</name>
</gene>
<organism evidence="10 11">
    <name type="scientific">Candidatus Daviesbacteria bacterium GW2011_GWC2_40_12</name>
    <dbReference type="NCBI Taxonomy" id="1618431"/>
    <lineage>
        <taxon>Bacteria</taxon>
        <taxon>Candidatus Daviesiibacteriota</taxon>
    </lineage>
</organism>
<keyword evidence="2" id="KW-1003">Cell membrane</keyword>
<feature type="transmembrane region" description="Helical" evidence="8">
    <location>
        <begin position="279"/>
        <end position="295"/>
    </location>
</feature>
<dbReference type="Proteomes" id="UP000034881">
    <property type="component" value="Unassembled WGS sequence"/>
</dbReference>
<keyword evidence="4" id="KW-0808">Transferase</keyword>
<protein>
    <recommendedName>
        <fullName evidence="9">Glycosyltransferase RgtA/B/C/D-like domain-containing protein</fullName>
    </recommendedName>
</protein>
<feature type="transmembrane region" description="Helical" evidence="8">
    <location>
        <begin position="164"/>
        <end position="188"/>
    </location>
</feature>
<feature type="transmembrane region" description="Helical" evidence="8">
    <location>
        <begin position="301"/>
        <end position="323"/>
    </location>
</feature>
<evidence type="ECO:0000256" key="7">
    <source>
        <dbReference type="ARBA" id="ARBA00023136"/>
    </source>
</evidence>
<proteinExistence type="predicted"/>
<evidence type="ECO:0000256" key="1">
    <source>
        <dbReference type="ARBA" id="ARBA00004651"/>
    </source>
</evidence>
<evidence type="ECO:0000313" key="10">
    <source>
        <dbReference type="EMBL" id="KKR42573.1"/>
    </source>
</evidence>
<evidence type="ECO:0000259" key="9">
    <source>
        <dbReference type="Pfam" id="PF13231"/>
    </source>
</evidence>
<dbReference type="PANTHER" id="PTHR33908">
    <property type="entry name" value="MANNOSYLTRANSFERASE YKCB-RELATED"/>
    <property type="match status" value="1"/>
</dbReference>
<evidence type="ECO:0000256" key="5">
    <source>
        <dbReference type="ARBA" id="ARBA00022692"/>
    </source>
</evidence>
<dbReference type="InterPro" id="IPR050297">
    <property type="entry name" value="LipidA_mod_glycosyltrf_83"/>
</dbReference>
<evidence type="ECO:0000256" key="2">
    <source>
        <dbReference type="ARBA" id="ARBA00022475"/>
    </source>
</evidence>
<comment type="subcellular location">
    <subcellularLocation>
        <location evidence="1">Cell membrane</location>
        <topology evidence="1">Multi-pass membrane protein</topology>
    </subcellularLocation>
</comment>
<feature type="transmembrane region" description="Helical" evidence="8">
    <location>
        <begin position="134"/>
        <end position="152"/>
    </location>
</feature>
<dbReference type="InterPro" id="IPR038731">
    <property type="entry name" value="RgtA/B/C-like"/>
</dbReference>
<dbReference type="EMBL" id="LBYB01000001">
    <property type="protein sequence ID" value="KKR42573.1"/>
    <property type="molecule type" value="Genomic_DNA"/>
</dbReference>
<feature type="transmembrane region" description="Helical" evidence="8">
    <location>
        <begin position="335"/>
        <end position="355"/>
    </location>
</feature>
<dbReference type="GO" id="GO:0009103">
    <property type="term" value="P:lipopolysaccharide biosynthetic process"/>
    <property type="evidence" value="ECO:0007669"/>
    <property type="project" value="UniProtKB-ARBA"/>
</dbReference>
<keyword evidence="7 8" id="KW-0472">Membrane</keyword>
<sequence length="456" mass="52981">MKVLDILILLLIIALLPLFVFKLGQTSLVSWDEAWYAEVARNITRSGSLINMIWNGQPYFDHPIAGYWLMAITYKIFGINEFWTRFPSALSGVFSIILLYLLGKKLFHPLVGFASAIALSSAIWFVFRARSGNLDIILTMFFLLTFLLAVMASENKKYLLPLSVSLSLLFLTKTMVPLAILPAIVLIFYKNRAITMKDIILPFLLSLSITGGWFLSQIIQYPQFIQNYLGVGLRGANFDSSYLANLSLAKEYLHSGIGRWFWPGVLSLVLSIFLKQKRFFILILFFLSFLIPIIFSPKIQIWHLIPIFPILILIYFGFSFSFLEKYLPKWKYHIYGIILIFSVFIYFNQIKMIWYQFINIPAFISDEAILSKEAAKYPQNFYVDGEYIPAALFYSKKDIVFKAPKRPEDFISLLKSKDNFIMITNKWRLDNKQILPQDYKILKEDRDKVLILHKIK</sequence>
<dbReference type="GO" id="GO:0005886">
    <property type="term" value="C:plasma membrane"/>
    <property type="evidence" value="ECO:0007669"/>
    <property type="project" value="UniProtKB-SubCell"/>
</dbReference>
<evidence type="ECO:0000313" key="11">
    <source>
        <dbReference type="Proteomes" id="UP000034881"/>
    </source>
</evidence>
<feature type="transmembrane region" description="Helical" evidence="8">
    <location>
        <begin position="257"/>
        <end position="274"/>
    </location>
</feature>
<feature type="transmembrane region" description="Helical" evidence="8">
    <location>
        <begin position="82"/>
        <end position="101"/>
    </location>
</feature>
<dbReference type="PANTHER" id="PTHR33908:SF11">
    <property type="entry name" value="MEMBRANE PROTEIN"/>
    <property type="match status" value="1"/>
</dbReference>
<dbReference type="AlphaFoldDB" id="A0A0G0QR00"/>
<name>A0A0G0QR00_9BACT</name>
<dbReference type="GO" id="GO:0016763">
    <property type="term" value="F:pentosyltransferase activity"/>
    <property type="evidence" value="ECO:0007669"/>
    <property type="project" value="TreeGrafter"/>
</dbReference>
<feature type="transmembrane region" description="Helical" evidence="8">
    <location>
        <begin position="200"/>
        <end position="219"/>
    </location>
</feature>
<evidence type="ECO:0000256" key="8">
    <source>
        <dbReference type="SAM" id="Phobius"/>
    </source>
</evidence>
<accession>A0A0G0QR00</accession>